<evidence type="ECO:0000313" key="6">
    <source>
        <dbReference type="EMBL" id="SDX89995.1"/>
    </source>
</evidence>
<evidence type="ECO:0000259" key="5">
    <source>
        <dbReference type="Pfam" id="PF00884"/>
    </source>
</evidence>
<dbReference type="GO" id="GO:0046872">
    <property type="term" value="F:metal ion binding"/>
    <property type="evidence" value="ECO:0007669"/>
    <property type="project" value="UniProtKB-KW"/>
</dbReference>
<evidence type="ECO:0000256" key="4">
    <source>
        <dbReference type="ARBA" id="ARBA00022837"/>
    </source>
</evidence>
<dbReference type="Gene3D" id="3.40.720.10">
    <property type="entry name" value="Alkaline Phosphatase, subunit A"/>
    <property type="match status" value="1"/>
</dbReference>
<dbReference type="RefSeq" id="WP_090125619.1">
    <property type="nucleotide sequence ID" value="NZ_FNNJ01000011.1"/>
</dbReference>
<dbReference type="PANTHER" id="PTHR42693:SF53">
    <property type="entry name" value="ENDO-4-O-SULFATASE"/>
    <property type="match status" value="1"/>
</dbReference>
<dbReference type="Gene3D" id="3.30.1120.10">
    <property type="match status" value="1"/>
</dbReference>
<keyword evidence="2" id="KW-0479">Metal-binding</keyword>
<evidence type="ECO:0000256" key="2">
    <source>
        <dbReference type="ARBA" id="ARBA00022723"/>
    </source>
</evidence>
<sequence>MKNIFKILLLLVIPFIGFSQNKPNVIVILADDIGTGDISHYRKMHSDNIIVETPTIDKLAKEGTIFTDAHSPAALCAPTRYAIMTGNHCYRSYAPSGVWGCFERSPIEPNQLTLGKLMKQAGYKTSFFGKWGYGMDFKRKSTNKLYRNPRVEHETDVDITKVIDRGPVQNGFDYSYMYPAGIQAEPYAAYENGVMDPIKEDSEIMLITQKYADKLGFKLDKKEGLGDSNWNPFNAGTLLINKAVNFIEESSKTKEPFFMYYCSQAVHKPHTPSKKLNGTKIAGTTPSSHLDMVKELDVQLEMMVKTLKKEGVYNNTLIIFTSDNGGLLIKKTMQAKHKSSDIYRGGKNQMYEGGTRVPFIAWWPGKVKANTVSEEPIIGIDIMATLASLTNQKIEGNNAMDSSNLLPILLGEKKIQPHPFLITQSGTGKQGMITEDGWKLIIQFDKKDKTFKKRTPFALFNLNDNISENESKNLINNPKYQTKVKELFEKYNKTRDSKVKTGKS</sequence>
<comment type="similarity">
    <text evidence="1">Belongs to the sulfatase family.</text>
</comment>
<accession>A0A1H3FGK4</accession>
<keyword evidence="4" id="KW-0106">Calcium</keyword>
<gene>
    <name evidence="6" type="ORF">SAMN05444411_11143</name>
</gene>
<dbReference type="CDD" id="cd16143">
    <property type="entry name" value="ARS_like"/>
    <property type="match status" value="1"/>
</dbReference>
<dbReference type="GO" id="GO:0004065">
    <property type="term" value="F:arylsulfatase activity"/>
    <property type="evidence" value="ECO:0007669"/>
    <property type="project" value="TreeGrafter"/>
</dbReference>
<dbReference type="Pfam" id="PF00884">
    <property type="entry name" value="Sulfatase"/>
    <property type="match status" value="1"/>
</dbReference>
<keyword evidence="7" id="KW-1185">Reference proteome</keyword>
<dbReference type="SUPFAM" id="SSF53649">
    <property type="entry name" value="Alkaline phosphatase-like"/>
    <property type="match status" value="1"/>
</dbReference>
<dbReference type="STRING" id="762486.SAMN05444411_11143"/>
<dbReference type="Proteomes" id="UP000199595">
    <property type="component" value="Unassembled WGS sequence"/>
</dbReference>
<protein>
    <submittedName>
        <fullName evidence="6">Arylsulfatase A</fullName>
    </submittedName>
</protein>
<dbReference type="OrthoDB" id="9765065at2"/>
<proteinExistence type="inferred from homology"/>
<dbReference type="EMBL" id="FNNJ01000011">
    <property type="protein sequence ID" value="SDX89995.1"/>
    <property type="molecule type" value="Genomic_DNA"/>
</dbReference>
<dbReference type="InterPro" id="IPR000917">
    <property type="entry name" value="Sulfatase_N"/>
</dbReference>
<dbReference type="PROSITE" id="PS00523">
    <property type="entry name" value="SULFATASE_1"/>
    <property type="match status" value="1"/>
</dbReference>
<keyword evidence="3" id="KW-0378">Hydrolase</keyword>
<feature type="domain" description="Sulfatase N-terminal" evidence="5">
    <location>
        <begin position="23"/>
        <end position="391"/>
    </location>
</feature>
<evidence type="ECO:0000256" key="1">
    <source>
        <dbReference type="ARBA" id="ARBA00008779"/>
    </source>
</evidence>
<dbReference type="InterPro" id="IPR024607">
    <property type="entry name" value="Sulfatase_CS"/>
</dbReference>
<dbReference type="InterPro" id="IPR017850">
    <property type="entry name" value="Alkaline_phosphatase_core_sf"/>
</dbReference>
<dbReference type="InterPro" id="IPR050738">
    <property type="entry name" value="Sulfatase"/>
</dbReference>
<evidence type="ECO:0000256" key="3">
    <source>
        <dbReference type="ARBA" id="ARBA00022801"/>
    </source>
</evidence>
<dbReference type="PANTHER" id="PTHR42693">
    <property type="entry name" value="ARYLSULFATASE FAMILY MEMBER"/>
    <property type="match status" value="1"/>
</dbReference>
<name>A0A1H3FGK4_9FLAO</name>
<evidence type="ECO:0000313" key="7">
    <source>
        <dbReference type="Proteomes" id="UP000199595"/>
    </source>
</evidence>
<dbReference type="AlphaFoldDB" id="A0A1H3FGK4"/>
<reference evidence="7" key="1">
    <citation type="submission" date="2016-10" db="EMBL/GenBank/DDBJ databases">
        <authorList>
            <person name="Varghese N."/>
            <person name="Submissions S."/>
        </authorList>
    </citation>
    <scope>NUCLEOTIDE SEQUENCE [LARGE SCALE GENOMIC DNA]</scope>
    <source>
        <strain evidence="7">DSM 24956</strain>
    </source>
</reference>
<organism evidence="6 7">
    <name type="scientific">Lutibacter oricola</name>
    <dbReference type="NCBI Taxonomy" id="762486"/>
    <lineage>
        <taxon>Bacteria</taxon>
        <taxon>Pseudomonadati</taxon>
        <taxon>Bacteroidota</taxon>
        <taxon>Flavobacteriia</taxon>
        <taxon>Flavobacteriales</taxon>
        <taxon>Flavobacteriaceae</taxon>
        <taxon>Lutibacter</taxon>
    </lineage>
</organism>